<dbReference type="Gene3D" id="3.30.380.10">
    <property type="entry name" value="MS2 Viral Coat Protein"/>
    <property type="match status" value="1"/>
</dbReference>
<keyword evidence="1" id="KW-0167">Capsid protein</keyword>
<proteinExistence type="predicted"/>
<protein>
    <submittedName>
        <fullName evidence="1">Coat protein</fullName>
    </submittedName>
</protein>
<dbReference type="EMBL" id="KF616862">
    <property type="protein sequence ID" value="AID50428.1"/>
    <property type="molecule type" value="Genomic_RNA"/>
</dbReference>
<evidence type="ECO:0000313" key="1">
    <source>
        <dbReference type="EMBL" id="AID50428.1"/>
    </source>
</evidence>
<dbReference type="SUPFAM" id="SSF55405">
    <property type="entry name" value="RNA bacteriophage capsid protein"/>
    <property type="match status" value="1"/>
</dbReference>
<organism evidence="1">
    <name type="scientific">Marine phage EC</name>
    <dbReference type="NCBI Taxonomy" id="1414769"/>
    <lineage>
        <taxon>Viruses</taxon>
        <taxon>environmental samples</taxon>
    </lineage>
</organism>
<dbReference type="GO" id="GO:0019028">
    <property type="term" value="C:viral capsid"/>
    <property type="evidence" value="ECO:0007669"/>
    <property type="project" value="UniProtKB-KW"/>
</dbReference>
<accession>A0A068EP58</accession>
<name>A0A068EP58_9VIRU</name>
<reference evidence="1" key="1">
    <citation type="journal article" date="2015" name="Genome Announc.">
        <title>Draft Genome Sequences of Leviviridae RNA Phages EC and MB Recovered from San Francisco Wastewater.</title>
        <authorList>
            <person name="Greninger A.L."/>
            <person name="DeRisi J.L."/>
        </authorList>
    </citation>
    <scope>NUCLEOTIDE SEQUENCE</scope>
</reference>
<dbReference type="InterPro" id="IPR015954">
    <property type="entry name" value="Phage_RNA-type_capsid"/>
</dbReference>
<sequence length="138" mass="14619">MTAIAALTINDGAATPVAHTFNPVNIDNAGVARWADRIGGIAVGFPVISLSMRQPTAGSRAWKLVGKVVVPTLEVTSPSTGTGIQPAPTKAYDVLASFEMVLPERSTLQQRKDGLAFFRNFLANAVITASVENFESVY</sequence>
<keyword evidence="1" id="KW-0946">Virion</keyword>